<organism evidence="1 2">
    <name type="scientific">Aureobasidium pullulans</name>
    <name type="common">Black yeast</name>
    <name type="synonym">Pullularia pullulans</name>
    <dbReference type="NCBI Taxonomy" id="5580"/>
    <lineage>
        <taxon>Eukaryota</taxon>
        <taxon>Fungi</taxon>
        <taxon>Dikarya</taxon>
        <taxon>Ascomycota</taxon>
        <taxon>Pezizomycotina</taxon>
        <taxon>Dothideomycetes</taxon>
        <taxon>Dothideomycetidae</taxon>
        <taxon>Dothideales</taxon>
        <taxon>Saccotheciaceae</taxon>
        <taxon>Aureobasidium</taxon>
    </lineage>
</organism>
<sequence>MMSAILKLFAGGPTGPIVANDWILKGISLQQLDKQGYINLPSSKFPIKFKDEFQDSADDHRTGPYYRRALRMQDEIELIHPIFDRSRWWRIDKNDYQLLVPSLMLASRILDEPHILPYIKGFLTKPLTRVNDAATEKKAGQPLYTFQSENLNAWHSEETWRTLNSMKQNIIFRFLPFHKDDVDDDTMGVTNDAPEDSTIVPGACKAIITFNKELLDVLQYKLKASNISRRWKPGTDAKSAYLRTQLLFAITAVHEVLHAIWRVNNAKYSSTDPTITSAYKQPFEPFWRDQRMNELGNAWEGQVFGGTFWPIGTPKSAAVPYGLFSLPFPGLTRVPPDNTVIERGEPEEWGVNWSTIYPVEMEFVRSLFTHEKWREVQRYGIRRLRRTKKLGCRVRLVDPDVKPAVLGVTSPAASVGSVEGEQDNFGVVRRP</sequence>
<evidence type="ECO:0000313" key="1">
    <source>
        <dbReference type="EMBL" id="THV67948.1"/>
    </source>
</evidence>
<protein>
    <submittedName>
        <fullName evidence="1">Uncharacterized protein</fullName>
    </submittedName>
</protein>
<dbReference type="EMBL" id="QZAF01000362">
    <property type="protein sequence ID" value="THV67948.1"/>
    <property type="molecule type" value="Genomic_DNA"/>
</dbReference>
<name>A0A4S8SBZ9_AURPU</name>
<comment type="caution">
    <text evidence="1">The sequence shown here is derived from an EMBL/GenBank/DDBJ whole genome shotgun (WGS) entry which is preliminary data.</text>
</comment>
<accession>A0A4S8SBZ9</accession>
<reference evidence="1 2" key="1">
    <citation type="submission" date="2018-10" db="EMBL/GenBank/DDBJ databases">
        <title>Fifty Aureobasidium pullulans genomes reveal a recombining polyextremotolerant generalist.</title>
        <authorList>
            <person name="Gostincar C."/>
            <person name="Turk M."/>
            <person name="Zajc J."/>
            <person name="Gunde-Cimerman N."/>
        </authorList>
    </citation>
    <scope>NUCLEOTIDE SEQUENCE [LARGE SCALE GENOMIC DNA]</scope>
    <source>
        <strain evidence="1 2">EXF-11900</strain>
    </source>
</reference>
<proteinExistence type="predicted"/>
<evidence type="ECO:0000313" key="2">
    <source>
        <dbReference type="Proteomes" id="UP000304951"/>
    </source>
</evidence>
<gene>
    <name evidence="1" type="ORF">D6D28_07093</name>
</gene>
<dbReference type="Proteomes" id="UP000304951">
    <property type="component" value="Unassembled WGS sequence"/>
</dbReference>
<dbReference type="AlphaFoldDB" id="A0A4S8SBZ9"/>